<evidence type="ECO:0000313" key="6">
    <source>
        <dbReference type="Proteomes" id="UP000314980"/>
    </source>
</evidence>
<dbReference type="SMART" id="SM00409">
    <property type="entry name" value="IG"/>
    <property type="match status" value="3"/>
</dbReference>
<dbReference type="InterPro" id="IPR007110">
    <property type="entry name" value="Ig-like_dom"/>
</dbReference>
<feature type="domain" description="Ig-like" evidence="4">
    <location>
        <begin position="227"/>
        <end position="345"/>
    </location>
</feature>
<dbReference type="PROSITE" id="PS50835">
    <property type="entry name" value="IG_LIKE"/>
    <property type="match status" value="3"/>
</dbReference>
<organism evidence="5 6">
    <name type="scientific">Lates calcarifer</name>
    <name type="common">Barramundi</name>
    <name type="synonym">Holocentrus calcarifer</name>
    <dbReference type="NCBI Taxonomy" id="8187"/>
    <lineage>
        <taxon>Eukaryota</taxon>
        <taxon>Metazoa</taxon>
        <taxon>Chordata</taxon>
        <taxon>Craniata</taxon>
        <taxon>Vertebrata</taxon>
        <taxon>Euteleostomi</taxon>
        <taxon>Actinopterygii</taxon>
        <taxon>Neopterygii</taxon>
        <taxon>Teleostei</taxon>
        <taxon>Neoteleostei</taxon>
        <taxon>Acanthomorphata</taxon>
        <taxon>Carangaria</taxon>
        <taxon>Carangaria incertae sedis</taxon>
        <taxon>Centropomidae</taxon>
        <taxon>Lates</taxon>
    </lineage>
</organism>
<evidence type="ECO:0000259" key="4">
    <source>
        <dbReference type="PROSITE" id="PS50835"/>
    </source>
</evidence>
<proteinExistence type="predicted"/>
<evidence type="ECO:0000256" key="3">
    <source>
        <dbReference type="ARBA" id="ARBA00023319"/>
    </source>
</evidence>
<dbReference type="SUPFAM" id="SSF48726">
    <property type="entry name" value="Immunoglobulin"/>
    <property type="match status" value="3"/>
</dbReference>
<feature type="domain" description="Ig-like" evidence="4">
    <location>
        <begin position="1"/>
        <end position="109"/>
    </location>
</feature>
<keyword evidence="3" id="KW-0393">Immunoglobulin domain</keyword>
<comment type="subcellular location">
    <subcellularLocation>
        <location evidence="1">Membrane</location>
    </subcellularLocation>
</comment>
<dbReference type="InterPro" id="IPR036179">
    <property type="entry name" value="Ig-like_dom_sf"/>
</dbReference>
<dbReference type="PANTHER" id="PTHR24100:SF151">
    <property type="entry name" value="ICOS LIGAND"/>
    <property type="match status" value="1"/>
</dbReference>
<protein>
    <recommendedName>
        <fullName evidence="4">Ig-like domain-containing protein</fullName>
    </recommendedName>
</protein>
<dbReference type="GeneTree" id="ENSGT01120000273380"/>
<name>A0A4W6F669_LATCA</name>
<dbReference type="Gene3D" id="2.60.40.10">
    <property type="entry name" value="Immunoglobulins"/>
    <property type="match status" value="3"/>
</dbReference>
<dbReference type="AlphaFoldDB" id="A0A4W6F669"/>
<dbReference type="InterPro" id="IPR013783">
    <property type="entry name" value="Ig-like_fold"/>
</dbReference>
<evidence type="ECO:0000256" key="2">
    <source>
        <dbReference type="ARBA" id="ARBA00023136"/>
    </source>
</evidence>
<dbReference type="SMART" id="SM00406">
    <property type="entry name" value="IGv"/>
    <property type="match status" value="3"/>
</dbReference>
<reference evidence="5" key="3">
    <citation type="submission" date="2025-09" db="UniProtKB">
        <authorList>
            <consortium name="Ensembl"/>
        </authorList>
    </citation>
    <scope>IDENTIFICATION</scope>
</reference>
<reference evidence="6" key="1">
    <citation type="submission" date="2015-09" db="EMBL/GenBank/DDBJ databases">
        <authorList>
            <person name="Sai Rama Sridatta P."/>
        </authorList>
    </citation>
    <scope>NUCLEOTIDE SEQUENCE [LARGE SCALE GENOMIC DNA]</scope>
</reference>
<dbReference type="InterPro" id="IPR003599">
    <property type="entry name" value="Ig_sub"/>
</dbReference>
<dbReference type="GO" id="GO:0050852">
    <property type="term" value="P:T cell receptor signaling pathway"/>
    <property type="evidence" value="ECO:0007669"/>
    <property type="project" value="TreeGrafter"/>
</dbReference>
<feature type="domain" description="Ig-like" evidence="4">
    <location>
        <begin position="111"/>
        <end position="224"/>
    </location>
</feature>
<dbReference type="GO" id="GO:0005102">
    <property type="term" value="F:signaling receptor binding"/>
    <property type="evidence" value="ECO:0007669"/>
    <property type="project" value="TreeGrafter"/>
</dbReference>
<dbReference type="Pfam" id="PF07686">
    <property type="entry name" value="V-set"/>
    <property type="match status" value="3"/>
</dbReference>
<keyword evidence="2" id="KW-0472">Membrane</keyword>
<dbReference type="InterPro" id="IPR003598">
    <property type="entry name" value="Ig_sub2"/>
</dbReference>
<dbReference type="PANTHER" id="PTHR24100">
    <property type="entry name" value="BUTYROPHILIN"/>
    <property type="match status" value="1"/>
</dbReference>
<dbReference type="Ensembl" id="ENSLCAT00010047990.1">
    <property type="protein sequence ID" value="ENSLCAP00010046858.1"/>
    <property type="gene ID" value="ENSLCAG00010021717.1"/>
</dbReference>
<dbReference type="GO" id="GO:0009897">
    <property type="term" value="C:external side of plasma membrane"/>
    <property type="evidence" value="ECO:0007669"/>
    <property type="project" value="TreeGrafter"/>
</dbReference>
<accession>A0A4W6F669</accession>
<keyword evidence="6" id="KW-1185">Reference proteome</keyword>
<evidence type="ECO:0000256" key="1">
    <source>
        <dbReference type="ARBA" id="ARBA00004370"/>
    </source>
</evidence>
<reference evidence="5" key="2">
    <citation type="submission" date="2025-08" db="UniProtKB">
        <authorList>
            <consortium name="Ensembl"/>
        </authorList>
    </citation>
    <scope>IDENTIFICATION</scope>
</reference>
<sequence length="355" mass="40710">LYIGNVDQQELKERPGETVLLQCQGPRDSTITLLEWIRPDLKSEGYVFFYRHDRSYENYQHPSFHGRVELRDESMKDQDVSVMLKNITDQDTGTYECRIISTVSNKTGSAPDLISTIILKWSITARPKQNTTLPCEAPSKTPIIAAEWSRPEMVSKYVFFYRDEQADKTNQDPAFEGRVELADHQLKNGNLSVILRRVTVNDTGTYECRVKQEAAVRRKRAFISSDPVSIVKLTVIESREFIQFITGEDVTLECHGAKDAIITLLEWSRSDLNPEGYVFFYRDERVYENYQHPSFMDRVELRDPEMKNGDVSVTLQNVSINDTGRYECYVSVSRTGLGRVQTQVGFGAAASWLLM</sequence>
<dbReference type="Proteomes" id="UP000314980">
    <property type="component" value="Unassembled WGS sequence"/>
</dbReference>
<dbReference type="GO" id="GO:0001817">
    <property type="term" value="P:regulation of cytokine production"/>
    <property type="evidence" value="ECO:0007669"/>
    <property type="project" value="TreeGrafter"/>
</dbReference>
<dbReference type="SMART" id="SM00408">
    <property type="entry name" value="IGc2"/>
    <property type="match status" value="3"/>
</dbReference>
<dbReference type="InParanoid" id="A0A4W6F669"/>
<evidence type="ECO:0000313" key="5">
    <source>
        <dbReference type="Ensembl" id="ENSLCAP00010046858.1"/>
    </source>
</evidence>
<dbReference type="InterPro" id="IPR050504">
    <property type="entry name" value="IgSF_BTN/MOG"/>
</dbReference>
<dbReference type="InterPro" id="IPR013106">
    <property type="entry name" value="Ig_V-set"/>
</dbReference>